<dbReference type="AlphaFoldDB" id="A0AAV9VS30"/>
<dbReference type="InterPro" id="IPR010816">
    <property type="entry name" value="Het-C"/>
</dbReference>
<comment type="caution">
    <text evidence="3">The sequence shown here is derived from an EMBL/GenBank/DDBJ whole genome shotgun (WGS) entry which is preliminary data.</text>
</comment>
<evidence type="ECO:0000256" key="1">
    <source>
        <dbReference type="SAM" id="MobiDB-lite"/>
    </source>
</evidence>
<feature type="chain" id="PRO_5043732059" description="Het-C-domain-containing protein" evidence="2">
    <location>
        <begin position="26"/>
        <end position="1031"/>
    </location>
</feature>
<sequence>MSNTSWRPWVALLLLLLFAVGPAAAFGAGNIASISKIEGKNFRHGDIEDILKALLFLKGGKWTSKQVKRVYFGNWLRDYSQALDVGTLKGAPAGTIRVLVAVLAFLSFGYATEEFEVTDQRLGVYRPEEHIDNPKNYADNLDARAYDPRLRPPVVPVELAVDPETGMKNYIANERGGWATSAGYIRYSLDRSIHFGRMYTSGGEGLKGRKEDLCEALRCLGQALHTMEDFSAHSNYCELVLKELGFDAFPHVGVNSHIRLNNGKTVYPLVTGTFGSTDFLHSVLGEAQDKLTQNELEELDLAMAEAQEDDKKRASSSSGTRGFGGSGGGGSDSEILKALLSQIPGTQGLGEECSRLQADSDAQRFANMDIGGGTRAGYGSSHSGSSYGGNSGGPVGSVTDKISAYNPEALMQRVWPILQFRDRVFRAIESAIEKVPGLVDVVEKISELLSVFIFSLLAPILRPVIEQVTLELKKGSSGVLDASAHAQFEPWNDPYCTDPTHSLLSKDHFSNRLNEPAGLIAQAVVKYVVPRIVFAWENPNTPVQMVLDDVTRVFHHPACRDPRLELHTSMFKAVQDWANRLPDKGNRLNVWLSSEGVRTGKNHTDGVIGGGHDGGHGKVHGSDLDKAGGRVKKKKKGETANLDPFAQLAGAVGGQPLQNILGALLGGGAAAGIASEYSGKSSKKDKYKDYDYDYEGSEKKEKKKDKSDKYDKYGNRYDDYDREKREKKSKEYDYERSEKKSKDYDYEKSEKKKHKSSKDKKEKVKDDDYYRRKAERKARKEREREEGYGERKRERRHRSRAGEGGEEEESDSDSDDSALAFEERPRRDRRKSRSKDKDYDDPYRSSRAVDDDYSSHRSYEQHPYPGGAPQEPYGGGGGYGYPPQSAAAEFYGGERGGYGSPVHGGYEQGYGSMPGGFPTEQSHHSSSAPYPTGNAQPFNFGSGYVIGSDGQVGRDRDYDYDYTSARDRDANYPDESSYGAPPPPQDFGYVSGGHGDYSGGGGGGGGYTGGGYTGGGYTGGGYSGHEPRYGY</sequence>
<reference evidence="3 4" key="1">
    <citation type="submission" date="2023-08" db="EMBL/GenBank/DDBJ databases">
        <authorList>
            <person name="Palmer J.M."/>
        </authorList>
    </citation>
    <scope>NUCLEOTIDE SEQUENCE [LARGE SCALE GENOMIC DNA]</scope>
    <source>
        <strain evidence="3 4">TWF481</strain>
    </source>
</reference>
<dbReference type="PANTHER" id="PTHR14905:SF7">
    <property type="entry name" value="VON WILLEBRAND FACTOR A DOMAIN-CONTAINING PROTEIN 7"/>
    <property type="match status" value="1"/>
</dbReference>
<feature type="region of interest" description="Disordered" evidence="1">
    <location>
        <begin position="306"/>
        <end position="330"/>
    </location>
</feature>
<dbReference type="PANTHER" id="PTHR14905">
    <property type="entry name" value="NG37"/>
    <property type="match status" value="1"/>
</dbReference>
<dbReference type="Pfam" id="PF07217">
    <property type="entry name" value="Het-C"/>
    <property type="match status" value="1"/>
</dbReference>
<feature type="region of interest" description="Disordered" evidence="1">
    <location>
        <begin position="609"/>
        <end position="638"/>
    </location>
</feature>
<feature type="compositionally biased region" description="Polar residues" evidence="1">
    <location>
        <begin position="924"/>
        <end position="939"/>
    </location>
</feature>
<feature type="compositionally biased region" description="Basic and acidic residues" evidence="1">
    <location>
        <begin position="694"/>
        <end position="750"/>
    </location>
</feature>
<keyword evidence="4" id="KW-1185">Reference proteome</keyword>
<feature type="compositionally biased region" description="Acidic residues" evidence="1">
    <location>
        <begin position="804"/>
        <end position="816"/>
    </location>
</feature>
<feature type="compositionally biased region" description="Basic and acidic residues" evidence="1">
    <location>
        <begin position="835"/>
        <end position="860"/>
    </location>
</feature>
<feature type="compositionally biased region" description="Basic and acidic residues" evidence="1">
    <location>
        <begin position="759"/>
        <end position="792"/>
    </location>
</feature>
<evidence type="ECO:0008006" key="5">
    <source>
        <dbReference type="Google" id="ProtNLM"/>
    </source>
</evidence>
<evidence type="ECO:0000313" key="4">
    <source>
        <dbReference type="Proteomes" id="UP001370758"/>
    </source>
</evidence>
<feature type="compositionally biased region" description="Gly residues" evidence="1">
    <location>
        <begin position="990"/>
        <end position="1023"/>
    </location>
</feature>
<protein>
    <recommendedName>
        <fullName evidence="5">Het-C-domain-containing protein</fullName>
    </recommendedName>
</protein>
<evidence type="ECO:0000313" key="3">
    <source>
        <dbReference type="EMBL" id="KAK6495438.1"/>
    </source>
</evidence>
<feature type="compositionally biased region" description="Basic and acidic residues" evidence="1">
    <location>
        <begin position="613"/>
        <end position="628"/>
    </location>
</feature>
<proteinExistence type="predicted"/>
<feature type="region of interest" description="Disordered" evidence="1">
    <location>
        <begin position="694"/>
        <end position="1031"/>
    </location>
</feature>
<organism evidence="3 4">
    <name type="scientific">Arthrobotrys musiformis</name>
    <dbReference type="NCBI Taxonomy" id="47236"/>
    <lineage>
        <taxon>Eukaryota</taxon>
        <taxon>Fungi</taxon>
        <taxon>Dikarya</taxon>
        <taxon>Ascomycota</taxon>
        <taxon>Pezizomycotina</taxon>
        <taxon>Orbiliomycetes</taxon>
        <taxon>Orbiliales</taxon>
        <taxon>Orbiliaceae</taxon>
        <taxon>Arthrobotrys</taxon>
    </lineage>
</organism>
<feature type="compositionally biased region" description="Gly residues" evidence="1">
    <location>
        <begin position="321"/>
        <end position="330"/>
    </location>
</feature>
<feature type="signal peptide" evidence="2">
    <location>
        <begin position="1"/>
        <end position="25"/>
    </location>
</feature>
<accession>A0AAV9VS30</accession>
<name>A0AAV9VS30_9PEZI</name>
<gene>
    <name evidence="3" type="ORF">TWF481_003458</name>
</gene>
<keyword evidence="2" id="KW-0732">Signal</keyword>
<feature type="compositionally biased region" description="Low complexity" evidence="1">
    <location>
        <begin position="863"/>
        <end position="872"/>
    </location>
</feature>
<dbReference type="EMBL" id="JAVHJL010000013">
    <property type="protein sequence ID" value="KAK6495438.1"/>
    <property type="molecule type" value="Genomic_DNA"/>
</dbReference>
<dbReference type="Proteomes" id="UP001370758">
    <property type="component" value="Unassembled WGS sequence"/>
</dbReference>
<evidence type="ECO:0000256" key="2">
    <source>
        <dbReference type="SAM" id="SignalP"/>
    </source>
</evidence>
<feature type="compositionally biased region" description="Basic and acidic residues" evidence="1">
    <location>
        <begin position="952"/>
        <end position="971"/>
    </location>
</feature>
<dbReference type="InterPro" id="IPR052577">
    <property type="entry name" value="VWA7"/>
</dbReference>